<dbReference type="AlphaFoldDB" id="A0AAD8N5E7"/>
<feature type="domain" description="SWIM-type" evidence="6">
    <location>
        <begin position="174"/>
        <end position="208"/>
    </location>
</feature>
<evidence type="ECO:0000313" key="7">
    <source>
        <dbReference type="EMBL" id="KAK1402240.1"/>
    </source>
</evidence>
<dbReference type="SMART" id="SM00575">
    <property type="entry name" value="ZnF_PMZ"/>
    <property type="match status" value="1"/>
</dbReference>
<evidence type="ECO:0000256" key="1">
    <source>
        <dbReference type="ARBA" id="ARBA00022723"/>
    </source>
</evidence>
<proteinExistence type="predicted"/>
<keyword evidence="8" id="KW-1185">Reference proteome</keyword>
<evidence type="ECO:0000259" key="6">
    <source>
        <dbReference type="PROSITE" id="PS50966"/>
    </source>
</evidence>
<comment type="caution">
    <text evidence="7">The sequence shown here is derived from an EMBL/GenBank/DDBJ whole genome shotgun (WGS) entry which is preliminary data.</text>
</comment>
<reference evidence="7" key="2">
    <citation type="submission" date="2023-05" db="EMBL/GenBank/DDBJ databases">
        <authorList>
            <person name="Schelkunov M.I."/>
        </authorList>
    </citation>
    <scope>NUCLEOTIDE SEQUENCE</scope>
    <source>
        <strain evidence="7">Hsosn_3</strain>
        <tissue evidence="7">Leaf</tissue>
    </source>
</reference>
<protein>
    <recommendedName>
        <fullName evidence="6">SWIM-type domain-containing protein</fullName>
    </recommendedName>
</protein>
<dbReference type="PANTHER" id="PTHR47718:SF17">
    <property type="entry name" value="PROTEIN FAR1-RELATED SEQUENCE 5-LIKE"/>
    <property type="match status" value="1"/>
</dbReference>
<dbReference type="Pfam" id="PF10551">
    <property type="entry name" value="MULE"/>
    <property type="match status" value="1"/>
</dbReference>
<dbReference type="InterPro" id="IPR006564">
    <property type="entry name" value="Znf_PMZ"/>
</dbReference>
<evidence type="ECO:0000256" key="3">
    <source>
        <dbReference type="ARBA" id="ARBA00022833"/>
    </source>
</evidence>
<name>A0AAD8N5E7_9APIA</name>
<keyword evidence="2 4" id="KW-0863">Zinc-finger</keyword>
<dbReference type="InterPro" id="IPR018289">
    <property type="entry name" value="MULE_transposase_dom"/>
</dbReference>
<organism evidence="7 8">
    <name type="scientific">Heracleum sosnowskyi</name>
    <dbReference type="NCBI Taxonomy" id="360622"/>
    <lineage>
        <taxon>Eukaryota</taxon>
        <taxon>Viridiplantae</taxon>
        <taxon>Streptophyta</taxon>
        <taxon>Embryophyta</taxon>
        <taxon>Tracheophyta</taxon>
        <taxon>Spermatophyta</taxon>
        <taxon>Magnoliopsida</taxon>
        <taxon>eudicotyledons</taxon>
        <taxon>Gunneridae</taxon>
        <taxon>Pentapetalae</taxon>
        <taxon>asterids</taxon>
        <taxon>campanulids</taxon>
        <taxon>Apiales</taxon>
        <taxon>Apiaceae</taxon>
        <taxon>Apioideae</taxon>
        <taxon>apioid superclade</taxon>
        <taxon>Tordylieae</taxon>
        <taxon>Tordyliinae</taxon>
        <taxon>Heracleum</taxon>
    </lineage>
</organism>
<feature type="compositionally biased region" description="Acidic residues" evidence="5">
    <location>
        <begin position="388"/>
        <end position="400"/>
    </location>
</feature>
<reference evidence="7" key="1">
    <citation type="submission" date="2023-02" db="EMBL/GenBank/DDBJ databases">
        <title>Genome of toxic invasive species Heracleum sosnowskyi carries increased number of genes despite the absence of recent whole-genome duplications.</title>
        <authorList>
            <person name="Schelkunov M."/>
            <person name="Shtratnikova V."/>
            <person name="Makarenko M."/>
            <person name="Klepikova A."/>
            <person name="Omelchenko D."/>
            <person name="Novikova G."/>
            <person name="Obukhova E."/>
            <person name="Bogdanov V."/>
            <person name="Penin A."/>
            <person name="Logacheva M."/>
        </authorList>
    </citation>
    <scope>NUCLEOTIDE SEQUENCE</scope>
    <source>
        <strain evidence="7">Hsosn_3</strain>
        <tissue evidence="7">Leaf</tissue>
    </source>
</reference>
<evidence type="ECO:0000256" key="4">
    <source>
        <dbReference type="PROSITE-ProRule" id="PRU00325"/>
    </source>
</evidence>
<dbReference type="GO" id="GO:0008270">
    <property type="term" value="F:zinc ion binding"/>
    <property type="evidence" value="ECO:0007669"/>
    <property type="project" value="UniProtKB-KW"/>
</dbReference>
<dbReference type="PROSITE" id="PS50966">
    <property type="entry name" value="ZF_SWIM"/>
    <property type="match status" value="1"/>
</dbReference>
<dbReference type="Pfam" id="PF04434">
    <property type="entry name" value="SWIM"/>
    <property type="match status" value="1"/>
</dbReference>
<sequence length="400" mass="45763">MGRNPVVIVTDQCPAMKQAIPISFAATDDFPATRHRLCMWHIMEKFPMKLGNYLCKETDFMEKMKKYIWSSTLEPAEFEKGWNSVVKEFKLEGNRWLWEMFAIRTSWIPAFFRDKPMFGLMGTTSRYEYGRLNQEDLSAIPSTVSKLFIEDIGPLVDGVKCYIMKDVLIKDKLFEVKVSRNHAQCSCKKFVLCGILCRHAFCALNHFEVVKMPRLLVLNRWSRTAENRPSSSKFVGVSDDFRKIETVSLTVTNIWFNFQKSMNKAGVDVEKLSYVEKEVKQLNTDLGDVSGLTKKAHMEEMMGPQPTEEITIHAPNQCKNKGSGLKRFVSQREKAIKEGNKRPRKWKLCSSSVHDARTCPQKNNSSTTDKNNSSTTDAEKNKSSTVDVTEEVEVDSGNED</sequence>
<gene>
    <name evidence="7" type="ORF">POM88_001845</name>
</gene>
<evidence type="ECO:0000313" key="8">
    <source>
        <dbReference type="Proteomes" id="UP001237642"/>
    </source>
</evidence>
<dbReference type="PANTHER" id="PTHR47718">
    <property type="entry name" value="OS01G0519700 PROTEIN"/>
    <property type="match status" value="1"/>
</dbReference>
<dbReference type="InterPro" id="IPR007527">
    <property type="entry name" value="Znf_SWIM"/>
</dbReference>
<evidence type="ECO:0000256" key="2">
    <source>
        <dbReference type="ARBA" id="ARBA00022771"/>
    </source>
</evidence>
<dbReference type="Proteomes" id="UP001237642">
    <property type="component" value="Unassembled WGS sequence"/>
</dbReference>
<accession>A0AAD8N5E7</accession>
<keyword evidence="1" id="KW-0479">Metal-binding</keyword>
<evidence type="ECO:0000256" key="5">
    <source>
        <dbReference type="SAM" id="MobiDB-lite"/>
    </source>
</evidence>
<feature type="region of interest" description="Disordered" evidence="5">
    <location>
        <begin position="336"/>
        <end position="400"/>
    </location>
</feature>
<keyword evidence="3" id="KW-0862">Zinc</keyword>
<dbReference type="EMBL" id="JAUIZM010000001">
    <property type="protein sequence ID" value="KAK1402240.1"/>
    <property type="molecule type" value="Genomic_DNA"/>
</dbReference>
<feature type="compositionally biased region" description="Low complexity" evidence="5">
    <location>
        <begin position="362"/>
        <end position="376"/>
    </location>
</feature>